<dbReference type="Gramene" id="GBG68180">
    <property type="protein sequence ID" value="GBG68180"/>
    <property type="gene ID" value="CBR_g2733"/>
</dbReference>
<reference evidence="2 3" key="1">
    <citation type="journal article" date="2018" name="Cell">
        <title>The Chara Genome: Secondary Complexity and Implications for Plant Terrestrialization.</title>
        <authorList>
            <person name="Nishiyama T."/>
            <person name="Sakayama H."/>
            <person name="Vries J.D."/>
            <person name="Buschmann H."/>
            <person name="Saint-Marcoux D."/>
            <person name="Ullrich K.K."/>
            <person name="Haas F.B."/>
            <person name="Vanderstraeten L."/>
            <person name="Becker D."/>
            <person name="Lang D."/>
            <person name="Vosolsobe S."/>
            <person name="Rombauts S."/>
            <person name="Wilhelmsson P.K.I."/>
            <person name="Janitza P."/>
            <person name="Kern R."/>
            <person name="Heyl A."/>
            <person name="Rumpler F."/>
            <person name="Villalobos L.I.A.C."/>
            <person name="Clay J.M."/>
            <person name="Skokan R."/>
            <person name="Toyoda A."/>
            <person name="Suzuki Y."/>
            <person name="Kagoshima H."/>
            <person name="Schijlen E."/>
            <person name="Tajeshwar N."/>
            <person name="Catarino B."/>
            <person name="Hetherington A.J."/>
            <person name="Saltykova A."/>
            <person name="Bonnot C."/>
            <person name="Breuninger H."/>
            <person name="Symeonidi A."/>
            <person name="Radhakrishnan G.V."/>
            <person name="Van Nieuwerburgh F."/>
            <person name="Deforce D."/>
            <person name="Chang C."/>
            <person name="Karol K.G."/>
            <person name="Hedrich R."/>
            <person name="Ulvskov P."/>
            <person name="Glockner G."/>
            <person name="Delwiche C.F."/>
            <person name="Petrasek J."/>
            <person name="Van de Peer Y."/>
            <person name="Friml J."/>
            <person name="Beilby M."/>
            <person name="Dolan L."/>
            <person name="Kohara Y."/>
            <person name="Sugano S."/>
            <person name="Fujiyama A."/>
            <person name="Delaux P.-M."/>
            <person name="Quint M."/>
            <person name="TheiBen G."/>
            <person name="Hagemann M."/>
            <person name="Harholt J."/>
            <person name="Dunand C."/>
            <person name="Zachgo S."/>
            <person name="Langdale J."/>
            <person name="Maumus F."/>
            <person name="Straeten D.V.D."/>
            <person name="Gould S.B."/>
            <person name="Rensing S.A."/>
        </authorList>
    </citation>
    <scope>NUCLEOTIDE SEQUENCE [LARGE SCALE GENOMIC DNA]</scope>
    <source>
        <strain evidence="2 3">S276</strain>
    </source>
</reference>
<evidence type="ECO:0000313" key="3">
    <source>
        <dbReference type="Proteomes" id="UP000265515"/>
    </source>
</evidence>
<organism evidence="2 3">
    <name type="scientific">Chara braunii</name>
    <name type="common">Braun's stonewort</name>
    <dbReference type="NCBI Taxonomy" id="69332"/>
    <lineage>
        <taxon>Eukaryota</taxon>
        <taxon>Viridiplantae</taxon>
        <taxon>Streptophyta</taxon>
        <taxon>Charophyceae</taxon>
        <taxon>Charales</taxon>
        <taxon>Characeae</taxon>
        <taxon>Chara</taxon>
    </lineage>
</organism>
<feature type="region of interest" description="Disordered" evidence="1">
    <location>
        <begin position="1"/>
        <end position="86"/>
    </location>
</feature>
<feature type="compositionally biased region" description="Low complexity" evidence="1">
    <location>
        <begin position="1"/>
        <end position="11"/>
    </location>
</feature>
<evidence type="ECO:0000313" key="2">
    <source>
        <dbReference type="EMBL" id="GBG68180.1"/>
    </source>
</evidence>
<dbReference type="AlphaFoldDB" id="A0A388KDP5"/>
<feature type="compositionally biased region" description="Gly residues" evidence="1">
    <location>
        <begin position="12"/>
        <end position="40"/>
    </location>
</feature>
<comment type="caution">
    <text evidence="2">The sequence shown here is derived from an EMBL/GenBank/DDBJ whole genome shotgun (WGS) entry which is preliminary data.</text>
</comment>
<feature type="compositionally biased region" description="Gly residues" evidence="1">
    <location>
        <begin position="66"/>
        <end position="76"/>
    </location>
</feature>
<evidence type="ECO:0000256" key="1">
    <source>
        <dbReference type="SAM" id="MobiDB-lite"/>
    </source>
</evidence>
<gene>
    <name evidence="2" type="ORF">CBR_g2733</name>
</gene>
<protein>
    <submittedName>
        <fullName evidence="2">Uncharacterized protein</fullName>
    </submittedName>
</protein>
<accession>A0A388KDP5</accession>
<dbReference type="EMBL" id="BFEA01000097">
    <property type="protein sequence ID" value="GBG68180.1"/>
    <property type="molecule type" value="Genomic_DNA"/>
</dbReference>
<feature type="compositionally biased region" description="Low complexity" evidence="1">
    <location>
        <begin position="52"/>
        <end position="61"/>
    </location>
</feature>
<keyword evidence="3" id="KW-1185">Reference proteome</keyword>
<name>A0A388KDP5_CHABU</name>
<proteinExistence type="predicted"/>
<dbReference type="Proteomes" id="UP000265515">
    <property type="component" value="Unassembled WGS sequence"/>
</dbReference>
<sequence>MQGCGRRAGNESSGGGGGNRGRCGGEGRGTGDGVRSGGGRAGDDLDSGGGLSLFHGGSSVGKTGEGRFGGVEGGFHGGHEGEEGGRVSGGLLGLSLLTNEFAAEAITKETAGVVAVDREAGGDEVEAAVAALAAAEAAGH</sequence>